<dbReference type="InterPro" id="IPR028889">
    <property type="entry name" value="USP"/>
</dbReference>
<dbReference type="PROSITE" id="PS50235">
    <property type="entry name" value="USP_3"/>
    <property type="match status" value="1"/>
</dbReference>
<dbReference type="EMBL" id="CAJNOQ010012409">
    <property type="protein sequence ID" value="CAF1299342.1"/>
    <property type="molecule type" value="Genomic_DNA"/>
</dbReference>
<dbReference type="OrthoDB" id="292964at2759"/>
<sequence>MITVKLCTKGESRTDYIFMPININTTIRQLKDYIIDKIKIKLKSNETIKLEMHENKQWINIEVANENTCTVKDSELYHYCTIRIVLSSSSLSLLNGEKQAGRCGLKNEGSICYMNSALQCLSNIPQLTDYFLKWINNSNKNIANVYADLIKTMWSSQQRTLSPKNLMLTVSDHVPEFFNYRQQDAQEFMNILLDLLHSDLQTKDNGATTIIEQLFHWKIQSAVSYESCNKEDVTTDSVTFLPLALPKEKRLFKIEYICQNGKQELYHIYTLANGKILNLVQSFVDTYHLSLESIQIIPTKMLDNKVVLEYEYEHPLSDIFQNYITFFEVCAPCTSNKARVQ</sequence>
<organism evidence="4 6">
    <name type="scientific">Didymodactylos carnosus</name>
    <dbReference type="NCBI Taxonomy" id="1234261"/>
    <lineage>
        <taxon>Eukaryota</taxon>
        <taxon>Metazoa</taxon>
        <taxon>Spiralia</taxon>
        <taxon>Gnathifera</taxon>
        <taxon>Rotifera</taxon>
        <taxon>Eurotatoria</taxon>
        <taxon>Bdelloidea</taxon>
        <taxon>Philodinida</taxon>
        <taxon>Philodinidae</taxon>
        <taxon>Didymodactylos</taxon>
    </lineage>
</organism>
<dbReference type="Proteomes" id="UP000681722">
    <property type="component" value="Unassembled WGS sequence"/>
</dbReference>
<dbReference type="PROSITE" id="PS00972">
    <property type="entry name" value="USP_1"/>
    <property type="match status" value="1"/>
</dbReference>
<dbReference type="EMBL" id="CAJOBC010036620">
    <property type="protein sequence ID" value="CAF4120287.1"/>
    <property type="molecule type" value="Genomic_DNA"/>
</dbReference>
<evidence type="ECO:0000313" key="4">
    <source>
        <dbReference type="EMBL" id="CAF1299342.1"/>
    </source>
</evidence>
<dbReference type="Proteomes" id="UP000663829">
    <property type="component" value="Unassembled WGS sequence"/>
</dbReference>
<dbReference type="PANTHER" id="PTHR21646:SF76">
    <property type="entry name" value="UBIQUITIN CARBOXYL-TERMINAL HYDROLASE 32"/>
    <property type="match status" value="1"/>
</dbReference>
<accession>A0A815DPL4</accession>
<proteinExistence type="predicted"/>
<dbReference type="GO" id="GO:0004843">
    <property type="term" value="F:cysteine-type deubiquitinase activity"/>
    <property type="evidence" value="ECO:0007669"/>
    <property type="project" value="UniProtKB-EC"/>
</dbReference>
<protein>
    <recommendedName>
        <fullName evidence="2">ubiquitinyl hydrolase 1</fullName>
        <ecNumber evidence="2">3.4.19.12</ecNumber>
    </recommendedName>
</protein>
<dbReference type="AlphaFoldDB" id="A0A815DPL4"/>
<comment type="caution">
    <text evidence="4">The sequence shown here is derived from an EMBL/GenBank/DDBJ whole genome shotgun (WGS) entry which is preliminary data.</text>
</comment>
<dbReference type="SUPFAM" id="SSF54001">
    <property type="entry name" value="Cysteine proteinases"/>
    <property type="match status" value="1"/>
</dbReference>
<evidence type="ECO:0000313" key="6">
    <source>
        <dbReference type="Proteomes" id="UP000663829"/>
    </source>
</evidence>
<dbReference type="PANTHER" id="PTHR21646">
    <property type="entry name" value="UBIQUITIN CARBOXYL-TERMINAL HYDROLASE"/>
    <property type="match status" value="1"/>
</dbReference>
<keyword evidence="6" id="KW-1185">Reference proteome</keyword>
<dbReference type="InterPro" id="IPR038765">
    <property type="entry name" value="Papain-like_cys_pep_sf"/>
</dbReference>
<name>A0A815DPL4_9BILA</name>
<dbReference type="InterPro" id="IPR001394">
    <property type="entry name" value="Peptidase_C19_UCH"/>
</dbReference>
<evidence type="ECO:0000259" key="3">
    <source>
        <dbReference type="PROSITE" id="PS50235"/>
    </source>
</evidence>
<evidence type="ECO:0000313" key="5">
    <source>
        <dbReference type="EMBL" id="CAF4120287.1"/>
    </source>
</evidence>
<gene>
    <name evidence="4" type="ORF">GPM918_LOCUS28439</name>
    <name evidence="5" type="ORF">SRO942_LOCUS28939</name>
</gene>
<dbReference type="Gene3D" id="3.90.70.10">
    <property type="entry name" value="Cysteine proteinases"/>
    <property type="match status" value="1"/>
</dbReference>
<feature type="non-terminal residue" evidence="4">
    <location>
        <position position="341"/>
    </location>
</feature>
<dbReference type="Pfam" id="PF00443">
    <property type="entry name" value="UCH"/>
    <property type="match status" value="1"/>
</dbReference>
<evidence type="ECO:0000256" key="1">
    <source>
        <dbReference type="ARBA" id="ARBA00000707"/>
    </source>
</evidence>
<feature type="domain" description="USP" evidence="3">
    <location>
        <begin position="103"/>
        <end position="341"/>
    </location>
</feature>
<comment type="catalytic activity">
    <reaction evidence="1">
        <text>Thiol-dependent hydrolysis of ester, thioester, amide, peptide and isopeptide bonds formed by the C-terminal Gly of ubiquitin (a 76-residue protein attached to proteins as an intracellular targeting signal).</text>
        <dbReference type="EC" id="3.4.19.12"/>
    </reaction>
</comment>
<evidence type="ECO:0000256" key="2">
    <source>
        <dbReference type="ARBA" id="ARBA00012759"/>
    </source>
</evidence>
<dbReference type="InterPro" id="IPR050185">
    <property type="entry name" value="Ub_carboxyl-term_hydrolase"/>
</dbReference>
<dbReference type="GO" id="GO:0016579">
    <property type="term" value="P:protein deubiquitination"/>
    <property type="evidence" value="ECO:0007669"/>
    <property type="project" value="InterPro"/>
</dbReference>
<reference evidence="4" key="1">
    <citation type="submission" date="2021-02" db="EMBL/GenBank/DDBJ databases">
        <authorList>
            <person name="Nowell W R."/>
        </authorList>
    </citation>
    <scope>NUCLEOTIDE SEQUENCE</scope>
</reference>
<dbReference type="InterPro" id="IPR018200">
    <property type="entry name" value="USP_CS"/>
</dbReference>
<dbReference type="EC" id="3.4.19.12" evidence="2"/>